<evidence type="ECO:0000313" key="2">
    <source>
        <dbReference type="Proteomes" id="UP000235392"/>
    </source>
</evidence>
<accession>A0A2N5VDK0</accession>
<evidence type="ECO:0000313" key="1">
    <source>
        <dbReference type="EMBL" id="PLW48073.1"/>
    </source>
</evidence>
<dbReference type="AlphaFoldDB" id="A0A2N5VDK0"/>
<proteinExistence type="predicted"/>
<dbReference type="Proteomes" id="UP000235392">
    <property type="component" value="Unassembled WGS sequence"/>
</dbReference>
<dbReference type="EMBL" id="PGCI01000026">
    <property type="protein sequence ID" value="PLW48073.1"/>
    <property type="molecule type" value="Genomic_DNA"/>
</dbReference>
<reference evidence="1 2" key="1">
    <citation type="submission" date="2017-11" db="EMBL/GenBank/DDBJ databases">
        <title>De novo assembly and phasing of dikaryotic genomes from two isolates of Puccinia coronata f. sp. avenae, the causal agent of oat crown rust.</title>
        <authorList>
            <person name="Miller M.E."/>
            <person name="Zhang Y."/>
            <person name="Omidvar V."/>
            <person name="Sperschneider J."/>
            <person name="Schwessinger B."/>
            <person name="Raley C."/>
            <person name="Palmer J.M."/>
            <person name="Garnica D."/>
            <person name="Upadhyaya N."/>
            <person name="Rathjen J."/>
            <person name="Taylor J.M."/>
            <person name="Park R.F."/>
            <person name="Dodds P.N."/>
            <person name="Hirsch C.D."/>
            <person name="Kianian S.F."/>
            <person name="Figueroa M."/>
        </authorList>
    </citation>
    <scope>NUCLEOTIDE SEQUENCE [LARGE SCALE GENOMIC DNA]</scope>
    <source>
        <strain evidence="1">12SD80</strain>
    </source>
</reference>
<sequence length="113" mass="12145">MRFVFYLSPMCGILVLIMTSFYHVFGAFCPSNALSKAVCGATLGDGSMKEAQGPGEIINQAQDFLCKDTKFNTPMCCKNEFGKVNGVFDKTSCGGAPQGAKKPFTKRKIGKNG</sequence>
<evidence type="ECO:0008006" key="3">
    <source>
        <dbReference type="Google" id="ProtNLM"/>
    </source>
</evidence>
<comment type="caution">
    <text evidence="1">The sequence shown here is derived from an EMBL/GenBank/DDBJ whole genome shotgun (WGS) entry which is preliminary data.</text>
</comment>
<organism evidence="1 2">
    <name type="scientific">Puccinia coronata f. sp. avenae</name>
    <dbReference type="NCBI Taxonomy" id="200324"/>
    <lineage>
        <taxon>Eukaryota</taxon>
        <taxon>Fungi</taxon>
        <taxon>Dikarya</taxon>
        <taxon>Basidiomycota</taxon>
        <taxon>Pucciniomycotina</taxon>
        <taxon>Pucciniomycetes</taxon>
        <taxon>Pucciniales</taxon>
        <taxon>Pucciniaceae</taxon>
        <taxon>Puccinia</taxon>
    </lineage>
</organism>
<gene>
    <name evidence="1" type="ORF">PCASD_03628</name>
</gene>
<protein>
    <recommendedName>
        <fullName evidence="3">Hydrophobin</fullName>
    </recommendedName>
</protein>
<name>A0A2N5VDK0_9BASI</name>